<dbReference type="EMBL" id="APQI01000004">
    <property type="protein sequence ID" value="ENV99535.1"/>
    <property type="molecule type" value="Genomic_DNA"/>
</dbReference>
<evidence type="ECO:0000313" key="6">
    <source>
        <dbReference type="Proteomes" id="UP000013024"/>
    </source>
</evidence>
<evidence type="ECO:0000256" key="1">
    <source>
        <dbReference type="ARBA" id="ARBA00023015"/>
    </source>
</evidence>
<dbReference type="Proteomes" id="UP000013024">
    <property type="component" value="Unassembled WGS sequence"/>
</dbReference>
<evidence type="ECO:0000313" key="5">
    <source>
        <dbReference type="EMBL" id="ENV99535.1"/>
    </source>
</evidence>
<proteinExistence type="predicted"/>
<name>A0ABP2UGM2_ACICA</name>
<dbReference type="PROSITE" id="PS50956">
    <property type="entry name" value="HTH_ASNC_2"/>
    <property type="match status" value="1"/>
</dbReference>
<dbReference type="PANTHER" id="PTHR30154">
    <property type="entry name" value="LEUCINE-RESPONSIVE REGULATORY PROTEIN"/>
    <property type="match status" value="1"/>
</dbReference>
<organism evidence="5 6">
    <name type="scientific">Acinetobacter calcoaceticus DSM 30006 = CIP 81.8</name>
    <dbReference type="NCBI Taxonomy" id="981331"/>
    <lineage>
        <taxon>Bacteria</taxon>
        <taxon>Pseudomonadati</taxon>
        <taxon>Pseudomonadota</taxon>
        <taxon>Gammaproteobacteria</taxon>
        <taxon>Moraxellales</taxon>
        <taxon>Moraxellaceae</taxon>
        <taxon>Acinetobacter</taxon>
        <taxon>Acinetobacter calcoaceticus/baumannii complex</taxon>
    </lineage>
</organism>
<dbReference type="Gene3D" id="3.30.70.920">
    <property type="match status" value="1"/>
</dbReference>
<dbReference type="InterPro" id="IPR036388">
    <property type="entry name" value="WH-like_DNA-bd_sf"/>
</dbReference>
<dbReference type="GeneID" id="92919017"/>
<dbReference type="InterPro" id="IPR019887">
    <property type="entry name" value="Tscrpt_reg_AsnC/Lrp_C"/>
</dbReference>
<dbReference type="InterPro" id="IPR036390">
    <property type="entry name" value="WH_DNA-bd_sf"/>
</dbReference>
<dbReference type="SMART" id="SM00344">
    <property type="entry name" value="HTH_ASNC"/>
    <property type="match status" value="1"/>
</dbReference>
<keyword evidence="6" id="KW-1185">Reference proteome</keyword>
<dbReference type="SUPFAM" id="SSF46785">
    <property type="entry name" value="Winged helix' DNA-binding domain"/>
    <property type="match status" value="1"/>
</dbReference>
<dbReference type="Pfam" id="PF13412">
    <property type="entry name" value="HTH_24"/>
    <property type="match status" value="1"/>
</dbReference>
<dbReference type="Gene3D" id="1.10.10.10">
    <property type="entry name" value="Winged helix-like DNA-binding domain superfamily/Winged helix DNA-binding domain"/>
    <property type="match status" value="1"/>
</dbReference>
<evidence type="ECO:0000256" key="2">
    <source>
        <dbReference type="ARBA" id="ARBA00023125"/>
    </source>
</evidence>
<dbReference type="InterPro" id="IPR019888">
    <property type="entry name" value="Tscrpt_reg_AsnC-like"/>
</dbReference>
<dbReference type="InterPro" id="IPR011008">
    <property type="entry name" value="Dimeric_a/b-barrel"/>
</dbReference>
<accession>A0ABP2UGM2</accession>
<protein>
    <recommendedName>
        <fullName evidence="4">HTH asnC-type domain-containing protein</fullName>
    </recommendedName>
</protein>
<keyword evidence="1" id="KW-0805">Transcription regulation</keyword>
<dbReference type="RefSeq" id="WP_003650920.1">
    <property type="nucleotide sequence ID" value="NZ_KB849780.1"/>
</dbReference>
<evidence type="ECO:0000259" key="4">
    <source>
        <dbReference type="PROSITE" id="PS50956"/>
    </source>
</evidence>
<keyword evidence="2" id="KW-0238">DNA-binding</keyword>
<dbReference type="PRINTS" id="PR00033">
    <property type="entry name" value="HTHASNC"/>
</dbReference>
<dbReference type="SUPFAM" id="SSF54909">
    <property type="entry name" value="Dimeric alpha+beta barrel"/>
    <property type="match status" value="1"/>
</dbReference>
<sequence length="156" mass="17909">MTLDKFDLALLELLQKDCHIPLRELADAIHLSTASVQRRIQKLRENGYIIGNIAVLDPDKLNQVITILVEIRVNKTHATDLDDLKKSFSGPEIQQCYYVTGEADFMLVLLVPSMSRFQKICDELFHNNSNVEWFKTTVVLDRVKVTLEVPEIDKKL</sequence>
<gene>
    <name evidence="5" type="ORF">F936_02619</name>
</gene>
<comment type="caution">
    <text evidence="5">The sequence shown here is derived from an EMBL/GenBank/DDBJ whole genome shotgun (WGS) entry which is preliminary data.</text>
</comment>
<dbReference type="InterPro" id="IPR000485">
    <property type="entry name" value="AsnC-type_HTH_dom"/>
</dbReference>
<dbReference type="Pfam" id="PF01037">
    <property type="entry name" value="AsnC_trans_reg"/>
    <property type="match status" value="1"/>
</dbReference>
<feature type="domain" description="HTH asnC-type" evidence="4">
    <location>
        <begin position="3"/>
        <end position="64"/>
    </location>
</feature>
<evidence type="ECO:0000256" key="3">
    <source>
        <dbReference type="ARBA" id="ARBA00023163"/>
    </source>
</evidence>
<dbReference type="PANTHER" id="PTHR30154:SF34">
    <property type="entry name" value="TRANSCRIPTIONAL REGULATOR AZLB"/>
    <property type="match status" value="1"/>
</dbReference>
<reference evidence="5 6" key="1">
    <citation type="submission" date="2013-02" db="EMBL/GenBank/DDBJ databases">
        <title>The Genome Sequence of Acinetobacter calcoaceticus CIP 81.8.</title>
        <authorList>
            <consortium name="The Broad Institute Genome Sequencing Platform"/>
            <consortium name="The Broad Institute Genome Sequencing Center for Infectious Disease"/>
            <person name="Cerqueira G."/>
            <person name="Feldgarden M."/>
            <person name="Courvalin P."/>
            <person name="Perichon B."/>
            <person name="Grillot-Courvalin C."/>
            <person name="Clermont D."/>
            <person name="Rocha E."/>
            <person name="Yoon E.-J."/>
            <person name="Nemec A."/>
            <person name="Walker B."/>
            <person name="Young S.K."/>
            <person name="Zeng Q."/>
            <person name="Gargeya S."/>
            <person name="Fitzgerald M."/>
            <person name="Haas B."/>
            <person name="Abouelleil A."/>
            <person name="Alvarado L."/>
            <person name="Arachchi H.M."/>
            <person name="Berlin A.M."/>
            <person name="Chapman S.B."/>
            <person name="Dewar J."/>
            <person name="Goldberg J."/>
            <person name="Griggs A."/>
            <person name="Gujja S."/>
            <person name="Hansen M."/>
            <person name="Howarth C."/>
            <person name="Imamovic A."/>
            <person name="Larimer J."/>
            <person name="McCowan C."/>
            <person name="Murphy C."/>
            <person name="Neiman D."/>
            <person name="Pearson M."/>
            <person name="Priest M."/>
            <person name="Roberts A."/>
            <person name="Saif S."/>
            <person name="Shea T."/>
            <person name="Sisk P."/>
            <person name="Sykes S."/>
            <person name="Wortman J."/>
            <person name="Nusbaum C."/>
            <person name="Birren B."/>
        </authorList>
    </citation>
    <scope>NUCLEOTIDE SEQUENCE [LARGE SCALE GENOMIC DNA]</scope>
    <source>
        <strain evidence="5 6">CIP 81.8</strain>
    </source>
</reference>
<keyword evidence="3" id="KW-0804">Transcription</keyword>